<reference evidence="3 4" key="1">
    <citation type="submission" date="2018-09" db="EMBL/GenBank/DDBJ databases">
        <title>Roseovarius spongiae sp. nov., isolated from a marine sponge.</title>
        <authorList>
            <person name="Zhuang L."/>
            <person name="Luo L."/>
        </authorList>
    </citation>
    <scope>NUCLEOTIDE SEQUENCE [LARGE SCALE GENOMIC DNA]</scope>
    <source>
        <strain evidence="3 4">HN-E21</strain>
    </source>
</reference>
<organism evidence="3 4">
    <name type="scientific">Roseovarius spongiae</name>
    <dbReference type="NCBI Taxonomy" id="2320272"/>
    <lineage>
        <taxon>Bacteria</taxon>
        <taxon>Pseudomonadati</taxon>
        <taxon>Pseudomonadota</taxon>
        <taxon>Alphaproteobacteria</taxon>
        <taxon>Rhodobacterales</taxon>
        <taxon>Roseobacteraceae</taxon>
        <taxon>Roseovarius</taxon>
    </lineage>
</organism>
<name>A0A3A8B1I5_9RHOB</name>
<dbReference type="RefSeq" id="WP_121169022.1">
    <property type="nucleotide sequence ID" value="NZ_RAPE01000008.1"/>
</dbReference>
<feature type="signal peptide" evidence="2">
    <location>
        <begin position="1"/>
        <end position="21"/>
    </location>
</feature>
<dbReference type="EMBL" id="RAPE01000008">
    <property type="protein sequence ID" value="RKF12380.1"/>
    <property type="molecule type" value="Genomic_DNA"/>
</dbReference>
<evidence type="ECO:0008006" key="5">
    <source>
        <dbReference type="Google" id="ProtNLM"/>
    </source>
</evidence>
<comment type="caution">
    <text evidence="3">The sequence shown here is derived from an EMBL/GenBank/DDBJ whole genome shotgun (WGS) entry which is preliminary data.</text>
</comment>
<evidence type="ECO:0000313" key="3">
    <source>
        <dbReference type="EMBL" id="RKF12380.1"/>
    </source>
</evidence>
<feature type="chain" id="PRO_5017445373" description="VPLPA-CTERM sorting domain-containing protein" evidence="2">
    <location>
        <begin position="22"/>
        <end position="317"/>
    </location>
</feature>
<protein>
    <recommendedName>
        <fullName evidence="5">VPLPA-CTERM sorting domain-containing protein</fullName>
    </recommendedName>
</protein>
<evidence type="ECO:0000256" key="2">
    <source>
        <dbReference type="SAM" id="SignalP"/>
    </source>
</evidence>
<accession>A0A3A8B1I5</accession>
<evidence type="ECO:0000313" key="4">
    <source>
        <dbReference type="Proteomes" id="UP000281128"/>
    </source>
</evidence>
<gene>
    <name evidence="3" type="ORF">D6850_18075</name>
</gene>
<keyword evidence="1" id="KW-0472">Membrane</keyword>
<keyword evidence="4" id="KW-1185">Reference proteome</keyword>
<keyword evidence="1" id="KW-0812">Transmembrane</keyword>
<dbReference type="Proteomes" id="UP000281128">
    <property type="component" value="Unassembled WGS sequence"/>
</dbReference>
<keyword evidence="1" id="KW-1133">Transmembrane helix</keyword>
<sequence>MTIMRFVATGALVLAASPAISSTLPPTALLESSGVLSLNSGSGFEARGDLRAEYRAPPPRARPYIFSTSLSFGTLNVTPDVTITTPEIVIVDEICFGSLCSPAMTLPSQTINVSPDVPLLGLGTVFEGSVRSPDLPLGDVFAFDYGTPLLGAPLSFGDLVQNQFETGDATVSVTGGVGPFNSVFDYDGELQPGGDVILAEYALGITGPGILGDIESFALDLINDNTDQLTGLAFDLFLGTDPCGGYGVFEATCNALLAGLDPDSFGVTVNSLGTLSADYTLSKSIVPVPLPAALPLMAGGLGLLGLMGWRRRRDVVA</sequence>
<dbReference type="AlphaFoldDB" id="A0A3A8B1I5"/>
<keyword evidence="2" id="KW-0732">Signal</keyword>
<evidence type="ECO:0000256" key="1">
    <source>
        <dbReference type="SAM" id="Phobius"/>
    </source>
</evidence>
<proteinExistence type="predicted"/>
<dbReference type="OrthoDB" id="9950923at2"/>
<feature type="transmembrane region" description="Helical" evidence="1">
    <location>
        <begin position="290"/>
        <end position="309"/>
    </location>
</feature>